<dbReference type="AlphaFoldDB" id="A0A495QNF0"/>
<dbReference type="EMBL" id="RBWU01000003">
    <property type="protein sequence ID" value="RKS74449.1"/>
    <property type="molecule type" value="Genomic_DNA"/>
</dbReference>
<evidence type="ECO:0000313" key="2">
    <source>
        <dbReference type="Proteomes" id="UP000274601"/>
    </source>
</evidence>
<proteinExistence type="predicted"/>
<accession>A0A495QNF0</accession>
<dbReference type="Proteomes" id="UP000274601">
    <property type="component" value="Unassembled WGS sequence"/>
</dbReference>
<name>A0A495QNF0_9ACTN</name>
<comment type="caution">
    <text evidence="1">The sequence shown here is derived from an EMBL/GenBank/DDBJ whole genome shotgun (WGS) entry which is preliminary data.</text>
</comment>
<reference evidence="1 2" key="1">
    <citation type="submission" date="2018-10" db="EMBL/GenBank/DDBJ databases">
        <title>Genomic Encyclopedia of Archaeal and Bacterial Type Strains, Phase II (KMG-II): from individual species to whole genera.</title>
        <authorList>
            <person name="Goeker M."/>
        </authorList>
    </citation>
    <scope>NUCLEOTIDE SEQUENCE [LARGE SCALE GENOMIC DNA]</scope>
    <source>
        <strain evidence="1 2">DSM 43383</strain>
    </source>
</reference>
<sequence>MSVSCKTGRMRPSYGDGMKVLPDSGVDRAAEFLRLNGRLIDRRRFALHFRGGPAGPVLAALHAYENPDGGYGHALEPDLRGEGSQPVPAQHALDVLHECGADDDPAVERIGDYLASITAPGGGVPFVLPSVRDTPHAPWWQTPDDPPGSINPTGTLAGMLHRAGSRHPWLGPATDFCWRYLENADAEPGPYDALSILTFLDHVPDRDRAEAVFTRLRDALAAPVTLDPHAAGAQHFPLDFAPTPHGYGRRLFTADVIDAHLDALIDAQDDDGGWNVPFLIWTPITRPEWRGLITVERLRTLRAHHRLKP</sequence>
<evidence type="ECO:0008006" key="3">
    <source>
        <dbReference type="Google" id="ProtNLM"/>
    </source>
</evidence>
<evidence type="ECO:0000313" key="1">
    <source>
        <dbReference type="EMBL" id="RKS74449.1"/>
    </source>
</evidence>
<dbReference type="InterPro" id="IPR008930">
    <property type="entry name" value="Terpenoid_cyclase/PrenylTrfase"/>
</dbReference>
<dbReference type="Gene3D" id="1.50.10.20">
    <property type="match status" value="1"/>
</dbReference>
<protein>
    <recommendedName>
        <fullName evidence="3">Prenyltransferase/squalene oxidase-like repeat protein</fullName>
    </recommendedName>
</protein>
<keyword evidence="2" id="KW-1185">Reference proteome</keyword>
<gene>
    <name evidence="1" type="ORF">BZB76_2963</name>
</gene>
<dbReference type="SUPFAM" id="SSF48239">
    <property type="entry name" value="Terpenoid cyclases/Protein prenyltransferases"/>
    <property type="match status" value="1"/>
</dbReference>
<organism evidence="1 2">
    <name type="scientific">Actinomadura pelletieri DSM 43383</name>
    <dbReference type="NCBI Taxonomy" id="1120940"/>
    <lineage>
        <taxon>Bacteria</taxon>
        <taxon>Bacillati</taxon>
        <taxon>Actinomycetota</taxon>
        <taxon>Actinomycetes</taxon>
        <taxon>Streptosporangiales</taxon>
        <taxon>Thermomonosporaceae</taxon>
        <taxon>Actinomadura</taxon>
    </lineage>
</organism>